<dbReference type="InterPro" id="IPR013216">
    <property type="entry name" value="Methyltransf_11"/>
</dbReference>
<evidence type="ECO:0000313" key="3">
    <source>
        <dbReference type="EMBL" id="MDR7162535.1"/>
    </source>
</evidence>
<evidence type="ECO:0000259" key="2">
    <source>
        <dbReference type="Pfam" id="PF08241"/>
    </source>
</evidence>
<organism evidence="3 4">
    <name type="scientific">Pseudarthrobacter oxydans</name>
    <name type="common">Arthrobacter oxydans</name>
    <dbReference type="NCBI Taxonomy" id="1671"/>
    <lineage>
        <taxon>Bacteria</taxon>
        <taxon>Bacillati</taxon>
        <taxon>Actinomycetota</taxon>
        <taxon>Actinomycetes</taxon>
        <taxon>Micrococcales</taxon>
        <taxon>Micrococcaceae</taxon>
        <taxon>Pseudarthrobacter</taxon>
    </lineage>
</organism>
<feature type="domain" description="Methyltransferase type 11" evidence="2">
    <location>
        <begin position="56"/>
        <end position="151"/>
    </location>
</feature>
<dbReference type="PANTHER" id="PTHR45036">
    <property type="entry name" value="METHYLTRANSFERASE LIKE 7B"/>
    <property type="match status" value="1"/>
</dbReference>
<dbReference type="AlphaFoldDB" id="A0AAW8N8G4"/>
<evidence type="ECO:0000313" key="4">
    <source>
        <dbReference type="Proteomes" id="UP001262032"/>
    </source>
</evidence>
<sequence>MTGGGQAGGPSGEHGPAELQHPRFARAYARAVEEMNRRGATEHRRELLAGLHGSVVEIGAGDGSAFALYPPAVTCVLAIEPDDDLRSIAAAKAASAPVPVTVRAGAAEHIPAADASVDAVVSSLVLCSVSEQAPVLAEIRRVLRPGGILAFYEHVRSDNRLFAAVEDLLAPAWQRFAGGCHPNRDTVAAIGEAGFVPVGSRRFNFAVLPLSPVLAHVLGTAVSPGPPAGA</sequence>
<dbReference type="RefSeq" id="WP_310108787.1">
    <property type="nucleotide sequence ID" value="NZ_JABTYH010000027.1"/>
</dbReference>
<gene>
    <name evidence="3" type="ORF">J2X12_000536</name>
</gene>
<accession>A0AAW8N8G4</accession>
<dbReference type="InterPro" id="IPR052356">
    <property type="entry name" value="Thiol_S-MT"/>
</dbReference>
<dbReference type="EMBL" id="JAVDWN010000001">
    <property type="protein sequence ID" value="MDR7162535.1"/>
    <property type="molecule type" value="Genomic_DNA"/>
</dbReference>
<dbReference type="SUPFAM" id="SSF53335">
    <property type="entry name" value="S-adenosyl-L-methionine-dependent methyltransferases"/>
    <property type="match status" value="1"/>
</dbReference>
<proteinExistence type="predicted"/>
<dbReference type="Pfam" id="PF08241">
    <property type="entry name" value="Methyltransf_11"/>
    <property type="match status" value="1"/>
</dbReference>
<keyword evidence="3" id="KW-0808">Transferase</keyword>
<reference evidence="3" key="1">
    <citation type="submission" date="2023-07" db="EMBL/GenBank/DDBJ databases">
        <title>Sorghum-associated microbial communities from plants grown in Nebraska, USA.</title>
        <authorList>
            <person name="Schachtman D."/>
        </authorList>
    </citation>
    <scope>NUCLEOTIDE SEQUENCE</scope>
    <source>
        <strain evidence="3">BE261</strain>
    </source>
</reference>
<feature type="compositionally biased region" description="Gly residues" evidence="1">
    <location>
        <begin position="1"/>
        <end position="12"/>
    </location>
</feature>
<evidence type="ECO:0000256" key="1">
    <source>
        <dbReference type="SAM" id="MobiDB-lite"/>
    </source>
</evidence>
<protein>
    <submittedName>
        <fullName evidence="3">SAM-dependent methyltransferase</fullName>
    </submittedName>
</protein>
<dbReference type="InterPro" id="IPR029063">
    <property type="entry name" value="SAM-dependent_MTases_sf"/>
</dbReference>
<dbReference type="CDD" id="cd02440">
    <property type="entry name" value="AdoMet_MTases"/>
    <property type="match status" value="1"/>
</dbReference>
<dbReference type="Proteomes" id="UP001262032">
    <property type="component" value="Unassembled WGS sequence"/>
</dbReference>
<dbReference type="GO" id="GO:0032259">
    <property type="term" value="P:methylation"/>
    <property type="evidence" value="ECO:0007669"/>
    <property type="project" value="UniProtKB-KW"/>
</dbReference>
<dbReference type="GeneID" id="97420842"/>
<keyword evidence="3" id="KW-0489">Methyltransferase</keyword>
<name>A0AAW8N8G4_PSEOX</name>
<dbReference type="GO" id="GO:0008757">
    <property type="term" value="F:S-adenosylmethionine-dependent methyltransferase activity"/>
    <property type="evidence" value="ECO:0007669"/>
    <property type="project" value="InterPro"/>
</dbReference>
<feature type="region of interest" description="Disordered" evidence="1">
    <location>
        <begin position="1"/>
        <end position="21"/>
    </location>
</feature>
<dbReference type="Gene3D" id="3.40.50.150">
    <property type="entry name" value="Vaccinia Virus protein VP39"/>
    <property type="match status" value="1"/>
</dbReference>
<dbReference type="PANTHER" id="PTHR45036:SF1">
    <property type="entry name" value="METHYLTRANSFERASE LIKE 7A"/>
    <property type="match status" value="1"/>
</dbReference>
<comment type="caution">
    <text evidence="3">The sequence shown here is derived from an EMBL/GenBank/DDBJ whole genome shotgun (WGS) entry which is preliminary data.</text>
</comment>